<dbReference type="InterPro" id="IPR034747">
    <property type="entry name" value="EXOI_SH3"/>
</dbReference>
<evidence type="ECO:0000256" key="8">
    <source>
        <dbReference type="ARBA" id="ARBA00022801"/>
    </source>
</evidence>
<dbReference type="NCBIfam" id="NF008746">
    <property type="entry name" value="PRK11779.1"/>
    <property type="match status" value="1"/>
</dbReference>
<comment type="subunit">
    <text evidence="13">Monomer. Interacts with ssb (via C-terminus); this interaction stimulates the exonuclease activity by recruiting the enzyme to its substrate.</text>
</comment>
<organism evidence="18 19">
    <name type="scientific">Pseudomarimonas salicorniae</name>
    <dbReference type="NCBI Taxonomy" id="2933270"/>
    <lineage>
        <taxon>Bacteria</taxon>
        <taxon>Pseudomonadati</taxon>
        <taxon>Pseudomonadota</taxon>
        <taxon>Gammaproteobacteria</taxon>
        <taxon>Lysobacterales</taxon>
        <taxon>Lysobacteraceae</taxon>
        <taxon>Pseudomarimonas</taxon>
    </lineage>
</organism>
<dbReference type="InterPro" id="IPR013520">
    <property type="entry name" value="Ribonucl_H"/>
</dbReference>
<evidence type="ECO:0000256" key="4">
    <source>
        <dbReference type="ARBA" id="ARBA00019900"/>
    </source>
</evidence>
<feature type="compositionally biased region" description="Pro residues" evidence="15">
    <location>
        <begin position="474"/>
        <end position="483"/>
    </location>
</feature>
<dbReference type="InterPro" id="IPR012337">
    <property type="entry name" value="RNaseH-like_sf"/>
</dbReference>
<evidence type="ECO:0000256" key="14">
    <source>
        <dbReference type="PIRNR" id="PIRNR000977"/>
    </source>
</evidence>
<dbReference type="SUPFAM" id="SSF53098">
    <property type="entry name" value="Ribonuclease H-like"/>
    <property type="match status" value="1"/>
</dbReference>
<evidence type="ECO:0000259" key="16">
    <source>
        <dbReference type="PROSITE" id="PS51784"/>
    </source>
</evidence>
<dbReference type="PIRSF" id="PIRSF000977">
    <property type="entry name" value="Exodeoxyribonuclease_I"/>
    <property type="match status" value="1"/>
</dbReference>
<evidence type="ECO:0000256" key="7">
    <source>
        <dbReference type="ARBA" id="ARBA00022763"/>
    </source>
</evidence>
<dbReference type="Pfam" id="PF08411">
    <property type="entry name" value="ExoI_SH3"/>
    <property type="match status" value="1"/>
</dbReference>
<dbReference type="CDD" id="cd06138">
    <property type="entry name" value="ExoI_N"/>
    <property type="match status" value="1"/>
</dbReference>
<evidence type="ECO:0000313" key="18">
    <source>
        <dbReference type="EMBL" id="MCK7593171.1"/>
    </source>
</evidence>
<dbReference type="Proteomes" id="UP001431449">
    <property type="component" value="Unassembled WGS sequence"/>
</dbReference>
<keyword evidence="10" id="KW-0460">Magnesium</keyword>
<keyword evidence="9 14" id="KW-0269">Exonuclease</keyword>
<evidence type="ECO:0000256" key="11">
    <source>
        <dbReference type="ARBA" id="ARBA00023125"/>
    </source>
</evidence>
<evidence type="ECO:0000256" key="13">
    <source>
        <dbReference type="ARBA" id="ARBA00046792"/>
    </source>
</evidence>
<reference evidence="18" key="1">
    <citation type="submission" date="2022-04" db="EMBL/GenBank/DDBJ databases">
        <title>Lysobacter sp. CAU 1642 isolated from sea sand.</title>
        <authorList>
            <person name="Kim W."/>
        </authorList>
    </citation>
    <scope>NUCLEOTIDE SEQUENCE</scope>
    <source>
        <strain evidence="18">CAU 1642</strain>
    </source>
</reference>
<protein>
    <recommendedName>
        <fullName evidence="4 14">Exodeoxyribonuclease I</fullName>
        <ecNumber evidence="3 14">3.1.11.1</ecNumber>
    </recommendedName>
</protein>
<dbReference type="EMBL" id="JALNMH010000003">
    <property type="protein sequence ID" value="MCK7593171.1"/>
    <property type="molecule type" value="Genomic_DNA"/>
</dbReference>
<keyword evidence="11" id="KW-0238">DNA-binding</keyword>
<dbReference type="Gene3D" id="3.30.1520.20">
    <property type="entry name" value="Exonuclease ExoI, domain 2"/>
    <property type="match status" value="1"/>
</dbReference>
<feature type="domain" description="ExoI SH3-like" evidence="16">
    <location>
        <begin position="198"/>
        <end position="353"/>
    </location>
</feature>
<keyword evidence="12 14" id="KW-0234">DNA repair</keyword>
<dbReference type="PROSITE" id="PS51785">
    <property type="entry name" value="EXOI_C"/>
    <property type="match status" value="1"/>
</dbReference>
<evidence type="ECO:0000256" key="6">
    <source>
        <dbReference type="ARBA" id="ARBA00022723"/>
    </source>
</evidence>
<gene>
    <name evidence="18" type="primary">sbcB</name>
    <name evidence="18" type="ORF">M0G41_05745</name>
</gene>
<dbReference type="PROSITE" id="PS51784">
    <property type="entry name" value="EXOI_SH3"/>
    <property type="match status" value="1"/>
</dbReference>
<evidence type="ECO:0000256" key="1">
    <source>
        <dbReference type="ARBA" id="ARBA00000563"/>
    </source>
</evidence>
<dbReference type="InterPro" id="IPR013620">
    <property type="entry name" value="Exonuc_1_SH3"/>
</dbReference>
<sequence>MAAEASFLWYDLETWGIDPRGDRIAQFAGVRTDAALELIEEPVTLWFKPPRDALPSPEAVAVTGLDPLKLDATGLVEAEAIAQVQALMATPGTCSVGWNSLRFDDEFIRHGLYRNFFDPYQREWAGGNSRWDLLDFARLCHALRPEGIEWPLREDGAPSFRLEHLAAANGISHSHAHDAMSDVEATLGLARLFRARQPRLWDYHLRFRNKREVAPLLRPGGELLLHVSSRFPAQRHCAGIILPLMPHPSAGNQMLVAELSGPVEDWIDLPADELARRLFSPGEELEAEGLTRPPIKGVHLNRCPALIQRQHVRPEEWQRLGLDPAAAEQRALALRDAGSALTDRLALAFDRQHPPAQDVDVALYDLLPSREDAPLRQRIQRAAPKDLADFTGRFRDPRGDELLFRYRARNWPETLDPEERRRWQNHLQQRLNPEALARFDASLAAQGEQLSEDLSDSLRQWRERLMKEAGAEPLPEPPTHSLP</sequence>
<dbReference type="InterPro" id="IPR036397">
    <property type="entry name" value="RNaseH_sf"/>
</dbReference>
<dbReference type="Pfam" id="PF26016">
    <property type="entry name" value="ExoI_C"/>
    <property type="match status" value="1"/>
</dbReference>
<evidence type="ECO:0000256" key="3">
    <source>
        <dbReference type="ARBA" id="ARBA00012108"/>
    </source>
</evidence>
<evidence type="ECO:0000313" key="19">
    <source>
        <dbReference type="Proteomes" id="UP001431449"/>
    </source>
</evidence>
<evidence type="ECO:0000256" key="2">
    <source>
        <dbReference type="ARBA" id="ARBA00001946"/>
    </source>
</evidence>
<comment type="caution">
    <text evidence="18">The sequence shown here is derived from an EMBL/GenBank/DDBJ whole genome shotgun (WGS) entry which is preliminary data.</text>
</comment>
<evidence type="ECO:0000256" key="9">
    <source>
        <dbReference type="ARBA" id="ARBA00022839"/>
    </source>
</evidence>
<keyword evidence="7 14" id="KW-0227">DNA damage</keyword>
<dbReference type="InterPro" id="IPR058561">
    <property type="entry name" value="Exonuc_1_C"/>
</dbReference>
<evidence type="ECO:0000256" key="5">
    <source>
        <dbReference type="ARBA" id="ARBA00022722"/>
    </source>
</evidence>
<feature type="region of interest" description="Disordered" evidence="15">
    <location>
        <begin position="464"/>
        <end position="483"/>
    </location>
</feature>
<proteinExistence type="predicted"/>
<evidence type="ECO:0000256" key="12">
    <source>
        <dbReference type="ARBA" id="ARBA00023204"/>
    </source>
</evidence>
<dbReference type="GO" id="GO:0008310">
    <property type="term" value="F:single-stranded DNA 3'-5' DNA exonuclease activity"/>
    <property type="evidence" value="ECO:0007669"/>
    <property type="project" value="UniProtKB-EC"/>
</dbReference>
<evidence type="ECO:0000256" key="10">
    <source>
        <dbReference type="ARBA" id="ARBA00022842"/>
    </source>
</evidence>
<evidence type="ECO:0000259" key="17">
    <source>
        <dbReference type="PROSITE" id="PS51785"/>
    </source>
</evidence>
<dbReference type="Gene3D" id="3.30.420.10">
    <property type="entry name" value="Ribonuclease H-like superfamily/Ribonuclease H"/>
    <property type="match status" value="1"/>
</dbReference>
<dbReference type="InterPro" id="IPR023607">
    <property type="entry name" value="Exodeoxyribonuclease_I"/>
</dbReference>
<dbReference type="EC" id="3.1.11.1" evidence="3 14"/>
<dbReference type="RefSeq" id="WP_248206324.1">
    <property type="nucleotide sequence ID" value="NZ_JALNMH010000003.1"/>
</dbReference>
<keyword evidence="5 14" id="KW-0540">Nuclease</keyword>
<accession>A0ABT0GF62</accession>
<dbReference type="InterPro" id="IPR038649">
    <property type="entry name" value="EXOI_SH3_sf"/>
</dbReference>
<comment type="catalytic activity">
    <reaction evidence="1 14">
        <text>Exonucleolytic cleavage in the 3'- to 5'-direction to yield nucleoside 5'-phosphates.</text>
        <dbReference type="EC" id="3.1.11.1"/>
    </reaction>
</comment>
<keyword evidence="6" id="KW-0479">Metal-binding</keyword>
<dbReference type="Pfam" id="PF00929">
    <property type="entry name" value="RNase_T"/>
    <property type="match status" value="1"/>
</dbReference>
<evidence type="ECO:0000256" key="15">
    <source>
        <dbReference type="SAM" id="MobiDB-lite"/>
    </source>
</evidence>
<dbReference type="SMART" id="SM00479">
    <property type="entry name" value="EXOIII"/>
    <property type="match status" value="1"/>
</dbReference>
<keyword evidence="19" id="KW-1185">Reference proteome</keyword>
<feature type="domain" description="ExoI C-terminal" evidence="17">
    <location>
        <begin position="355"/>
        <end position="475"/>
    </location>
</feature>
<keyword evidence="8 14" id="KW-0378">Hydrolase</keyword>
<comment type="cofactor">
    <cofactor evidence="2">
        <name>Mg(2+)</name>
        <dbReference type="ChEBI" id="CHEBI:18420"/>
    </cofactor>
</comment>
<name>A0ABT0GF62_9GAMM</name>
<dbReference type="Gene3D" id="1.20.1280.70">
    <property type="entry name" value="Exonuclease ExoI, domain 3"/>
    <property type="match status" value="1"/>
</dbReference>